<dbReference type="Gene3D" id="3.90.1300.10">
    <property type="entry name" value="Amidase signature (AS) domain"/>
    <property type="match status" value="1"/>
</dbReference>
<dbReference type="Pfam" id="PF26053">
    <property type="entry name" value="DUF8016"/>
    <property type="match status" value="1"/>
</dbReference>
<dbReference type="InterPro" id="IPR036928">
    <property type="entry name" value="AS_sf"/>
</dbReference>
<gene>
    <name evidence="3" type="ORF">GMORB2_4580</name>
</gene>
<sequence length="579" mass="64593">MRFFAEFAALDDVWSTAFIDALVLQVVGPTPSSIESRVDHLRELGVNSLYKTSPVIDGRQLPQGPYFIQNGQLHQAYRLYPDTADAFVVATVPDDYQDGFHPLDAAAYGEQHPSTLTIAVPSRLYSLPTEERPFAGKRVAIKDIIHLKGLKTGASSRAFTDFHPPRNHTAPVVQDLIDQGFVVVGKTKTTQFADSEWPTRDWVDYHGPFNPRGDGYLTPSGSSAGSAAAVATYPWLDFALGSDTLGSIRAPAAAQAIFGMRPTLGATSTEGMVPYSANWDTLGGFARTASEFEILANALYGTGSDTRDRMLKLCFLSREVELPSLRRTRPTTLLIPEDYWEIEDGESARVFEEFIARLEDFLQVKRTRVNLQESWKETRPKGMDESLASAFHYVFDWSANRDQWTDLLKPFIDSYREEEGKHPVLNPQVRFKVSYTRTITAEQKREGEELIGVFKDWFYTHIMPPSENGYSPSIMALPWTDGQVTYRDEYAVGPQQFTGQGFFFYNIGPYARCPELIIPVGYTPYVSKYTDSEEGLPAAVGIMAAEGSDVMLTQLVAGLFGKDGFEASDRNSTGLWDEL</sequence>
<dbReference type="OrthoDB" id="5423360at2759"/>
<dbReference type="PANTHER" id="PTHR46310:SF7">
    <property type="entry name" value="AMIDASE 1"/>
    <property type="match status" value="1"/>
</dbReference>
<dbReference type="PANTHER" id="PTHR46310">
    <property type="entry name" value="AMIDASE 1"/>
    <property type="match status" value="1"/>
</dbReference>
<dbReference type="EMBL" id="JAANYQ010000022">
    <property type="protein sequence ID" value="KAF4119671.1"/>
    <property type="molecule type" value="Genomic_DNA"/>
</dbReference>
<keyword evidence="4" id="KW-1185">Reference proteome</keyword>
<accession>A0A9P5D0Q1</accession>
<evidence type="ECO:0000313" key="4">
    <source>
        <dbReference type="Proteomes" id="UP000749293"/>
    </source>
</evidence>
<proteinExistence type="predicted"/>
<dbReference type="AlphaFoldDB" id="A0A9P5D0Q1"/>
<evidence type="ECO:0000259" key="1">
    <source>
        <dbReference type="Pfam" id="PF01425"/>
    </source>
</evidence>
<evidence type="ECO:0000259" key="2">
    <source>
        <dbReference type="Pfam" id="PF26053"/>
    </source>
</evidence>
<protein>
    <submittedName>
        <fullName evidence="3">Aspartyl-tRNA(Asn)/glutamyl-tRNA(Gln) amidotransferase subunit A</fullName>
    </submittedName>
</protein>
<dbReference type="GeneID" id="55970808"/>
<dbReference type="InterPro" id="IPR023631">
    <property type="entry name" value="Amidase_dom"/>
</dbReference>
<dbReference type="SUPFAM" id="SSF75304">
    <property type="entry name" value="Amidase signature (AS) enzymes"/>
    <property type="match status" value="1"/>
</dbReference>
<dbReference type="Proteomes" id="UP000749293">
    <property type="component" value="Unassembled WGS sequence"/>
</dbReference>
<dbReference type="InterPro" id="IPR058329">
    <property type="entry name" value="Arp1_N"/>
</dbReference>
<feature type="domain" description="Amidase" evidence="1">
    <location>
        <begin position="130"/>
        <end position="552"/>
    </location>
</feature>
<name>A0A9P5D0Q1_9HYPO</name>
<comment type="caution">
    <text evidence="3">The sequence shown here is derived from an EMBL/GenBank/DDBJ whole genome shotgun (WGS) entry which is preliminary data.</text>
</comment>
<organism evidence="3 4">
    <name type="scientific">Geosmithia morbida</name>
    <dbReference type="NCBI Taxonomy" id="1094350"/>
    <lineage>
        <taxon>Eukaryota</taxon>
        <taxon>Fungi</taxon>
        <taxon>Dikarya</taxon>
        <taxon>Ascomycota</taxon>
        <taxon>Pezizomycotina</taxon>
        <taxon>Sordariomycetes</taxon>
        <taxon>Hypocreomycetidae</taxon>
        <taxon>Hypocreales</taxon>
        <taxon>Bionectriaceae</taxon>
        <taxon>Geosmithia</taxon>
    </lineage>
</organism>
<reference evidence="3" key="1">
    <citation type="submission" date="2020-03" db="EMBL/GenBank/DDBJ databases">
        <title>Site-based positive gene gene selection in Geosmithia morbida across the United States reveals a broad range of putative effectors and factors for local host and environmental adapation.</title>
        <authorList>
            <person name="Onufrak A."/>
            <person name="Murdoch R.W."/>
            <person name="Gazis R."/>
            <person name="Huff M."/>
            <person name="Staton M."/>
            <person name="Klingeman W."/>
            <person name="Hadziabdic D."/>
        </authorList>
    </citation>
    <scope>NUCLEOTIDE SEQUENCE</scope>
    <source>
        <strain evidence="3">1262</strain>
    </source>
</reference>
<dbReference type="Pfam" id="PF01425">
    <property type="entry name" value="Amidase"/>
    <property type="match status" value="1"/>
</dbReference>
<evidence type="ECO:0000313" key="3">
    <source>
        <dbReference type="EMBL" id="KAF4119671.1"/>
    </source>
</evidence>
<feature type="domain" description="Scytalone dehydratase-like protein Arp1 N-terminal" evidence="2">
    <location>
        <begin position="5"/>
        <end position="80"/>
    </location>
</feature>
<dbReference type="RefSeq" id="XP_035318323.1">
    <property type="nucleotide sequence ID" value="XM_035466554.1"/>
</dbReference>